<dbReference type="EMBL" id="JABEQB010000010">
    <property type="protein sequence ID" value="NNG66565.1"/>
    <property type="molecule type" value="Genomic_DNA"/>
</dbReference>
<dbReference type="Proteomes" id="UP000529861">
    <property type="component" value="Unassembled WGS sequence"/>
</dbReference>
<evidence type="ECO:0000313" key="7">
    <source>
        <dbReference type="Proteomes" id="UP000529861"/>
    </source>
</evidence>
<dbReference type="InterPro" id="IPR001130">
    <property type="entry name" value="TatD-like"/>
</dbReference>
<organism evidence="4 6">
    <name type="scientific">Caldanaerobacter subterraneus</name>
    <dbReference type="NCBI Taxonomy" id="911092"/>
    <lineage>
        <taxon>Bacteria</taxon>
        <taxon>Bacillati</taxon>
        <taxon>Bacillota</taxon>
        <taxon>Clostridia</taxon>
        <taxon>Thermoanaerobacterales</taxon>
        <taxon>Thermoanaerobacteraceae</taxon>
        <taxon>Caldanaerobacter</taxon>
    </lineage>
</organism>
<dbReference type="InterPro" id="IPR032466">
    <property type="entry name" value="Metal_Hydrolase"/>
</dbReference>
<dbReference type="SUPFAM" id="SSF51556">
    <property type="entry name" value="Metallo-dependent hydrolases"/>
    <property type="match status" value="1"/>
</dbReference>
<proteinExistence type="predicted"/>
<gene>
    <name evidence="4" type="ORF">DEA61_05350</name>
    <name evidence="5" type="ORF">HKI81_04830</name>
</gene>
<evidence type="ECO:0000256" key="3">
    <source>
        <dbReference type="PIRSR" id="PIRSR005902-1"/>
    </source>
</evidence>
<feature type="binding site" evidence="3">
    <location>
        <position position="8"/>
    </location>
    <ligand>
        <name>a divalent metal cation</name>
        <dbReference type="ChEBI" id="CHEBI:60240"/>
        <label>1</label>
    </ligand>
</feature>
<dbReference type="GO" id="GO:0016788">
    <property type="term" value="F:hydrolase activity, acting on ester bonds"/>
    <property type="evidence" value="ECO:0007669"/>
    <property type="project" value="InterPro"/>
</dbReference>
<keyword evidence="2 4" id="KW-0378">Hydrolase</keyword>
<keyword evidence="1 3" id="KW-0479">Metal-binding</keyword>
<evidence type="ECO:0000313" key="4">
    <source>
        <dbReference type="EMBL" id="HBT49243.1"/>
    </source>
</evidence>
<dbReference type="CDD" id="cd01310">
    <property type="entry name" value="TatD_DNAse"/>
    <property type="match status" value="1"/>
</dbReference>
<dbReference type="Gene3D" id="3.20.20.140">
    <property type="entry name" value="Metal-dependent hydrolases"/>
    <property type="match status" value="1"/>
</dbReference>
<dbReference type="GO" id="GO:0046872">
    <property type="term" value="F:metal ion binding"/>
    <property type="evidence" value="ECO:0007669"/>
    <property type="project" value="UniProtKB-KW"/>
</dbReference>
<dbReference type="InterPro" id="IPR015991">
    <property type="entry name" value="TatD/YcfH-like"/>
</dbReference>
<dbReference type="EMBL" id="DOLB01000088">
    <property type="protein sequence ID" value="HBT49243.1"/>
    <property type="molecule type" value="Genomic_DNA"/>
</dbReference>
<dbReference type="NCBIfam" id="TIGR00010">
    <property type="entry name" value="YchF/TatD family DNA exonuclease"/>
    <property type="match status" value="1"/>
</dbReference>
<dbReference type="GO" id="GO:0005829">
    <property type="term" value="C:cytosol"/>
    <property type="evidence" value="ECO:0007669"/>
    <property type="project" value="TreeGrafter"/>
</dbReference>
<dbReference type="PANTHER" id="PTHR46124:SF2">
    <property type="entry name" value="D-AMINOACYL-TRNA DEACYLASE"/>
    <property type="match status" value="1"/>
</dbReference>
<reference evidence="4 6" key="1">
    <citation type="journal article" date="2018" name="Nat. Biotechnol.">
        <title>A standardized bacterial taxonomy based on genome phylogeny substantially revises the tree of life.</title>
        <authorList>
            <person name="Parks D.H."/>
            <person name="Chuvochina M."/>
            <person name="Waite D.W."/>
            <person name="Rinke C."/>
            <person name="Skarshewski A."/>
            <person name="Chaumeil P.A."/>
            <person name="Hugenholtz P."/>
        </authorList>
    </citation>
    <scope>NUCLEOTIDE SEQUENCE [LARGE SCALE GENOMIC DNA]</scope>
    <source>
        <strain evidence="4">UBA12544</strain>
    </source>
</reference>
<dbReference type="PROSITE" id="PS01090">
    <property type="entry name" value="TATD_2"/>
    <property type="match status" value="1"/>
</dbReference>
<evidence type="ECO:0000313" key="6">
    <source>
        <dbReference type="Proteomes" id="UP000264445"/>
    </source>
</evidence>
<evidence type="ECO:0000256" key="1">
    <source>
        <dbReference type="ARBA" id="ARBA00022723"/>
    </source>
</evidence>
<feature type="binding site" evidence="3">
    <location>
        <position position="126"/>
    </location>
    <ligand>
        <name>a divalent metal cation</name>
        <dbReference type="ChEBI" id="CHEBI:60240"/>
        <label>2</label>
    </ligand>
</feature>
<reference evidence="5 7" key="2">
    <citation type="submission" date="2020-04" db="EMBL/GenBank/DDBJ databases">
        <title>Draft genome sequence of Caldanaerobacter sunterraneus. strain 1523vc isolated from Griffin hot spring, Kamchatka, Russia.</title>
        <authorList>
            <person name="Toshchakov S.V."/>
            <person name="Podosokorskaya O.A."/>
            <person name="Kublanov I.V."/>
            <person name="Korzhenkov A."/>
            <person name="Patrushev M.V."/>
        </authorList>
    </citation>
    <scope>NUCLEOTIDE SEQUENCE [LARGE SCALE GENOMIC DNA]</scope>
    <source>
        <strain evidence="5 7">1523vc</strain>
    </source>
</reference>
<dbReference type="GO" id="GO:0004536">
    <property type="term" value="F:DNA nuclease activity"/>
    <property type="evidence" value="ECO:0007669"/>
    <property type="project" value="InterPro"/>
</dbReference>
<feature type="binding site" evidence="3">
    <location>
        <position position="90"/>
    </location>
    <ligand>
        <name>a divalent metal cation</name>
        <dbReference type="ChEBI" id="CHEBI:60240"/>
        <label>1</label>
    </ligand>
</feature>
<evidence type="ECO:0000313" key="5">
    <source>
        <dbReference type="EMBL" id="NNG66565.1"/>
    </source>
</evidence>
<dbReference type="AlphaFoldDB" id="A0A357VLI8"/>
<name>A0A357VLI8_9THEO</name>
<feature type="binding site" evidence="3">
    <location>
        <position position="151"/>
    </location>
    <ligand>
        <name>a divalent metal cation</name>
        <dbReference type="ChEBI" id="CHEBI:60240"/>
        <label>2</label>
    </ligand>
</feature>
<dbReference type="InterPro" id="IPR018228">
    <property type="entry name" value="DNase_TatD-rel_CS"/>
</dbReference>
<dbReference type="Pfam" id="PF01026">
    <property type="entry name" value="TatD_DNase"/>
    <property type="match status" value="1"/>
</dbReference>
<dbReference type="FunFam" id="3.20.20.140:FF:000005">
    <property type="entry name" value="TatD family hydrolase"/>
    <property type="match status" value="1"/>
</dbReference>
<feature type="binding site" evidence="3">
    <location>
        <position position="6"/>
    </location>
    <ligand>
        <name>a divalent metal cation</name>
        <dbReference type="ChEBI" id="CHEBI:60240"/>
        <label>1</label>
    </ligand>
</feature>
<evidence type="ECO:0000256" key="2">
    <source>
        <dbReference type="ARBA" id="ARBA00022801"/>
    </source>
</evidence>
<dbReference type="PIRSF" id="PIRSF005902">
    <property type="entry name" value="DNase_TatD"/>
    <property type="match status" value="1"/>
</dbReference>
<accession>A0A357VLI8</accession>
<dbReference type="RefSeq" id="WP_170270713.1">
    <property type="nucleotide sequence ID" value="NZ_DOLB01000088.1"/>
</dbReference>
<dbReference type="PANTHER" id="PTHR46124">
    <property type="entry name" value="D-AMINOACYL-TRNA DEACYLASE"/>
    <property type="match status" value="1"/>
</dbReference>
<comment type="caution">
    <text evidence="4">The sequence shown here is derived from an EMBL/GenBank/DDBJ whole genome shotgun (WGS) entry which is preliminary data.</text>
</comment>
<feature type="binding site" evidence="3">
    <location>
        <position position="201"/>
    </location>
    <ligand>
        <name>a divalent metal cation</name>
        <dbReference type="ChEBI" id="CHEBI:60240"/>
        <label>1</label>
    </ligand>
</feature>
<sequence length="256" mass="29607">MLIDSHAHLEDEKYNEDREKVIEECKKDLTFLINVGSNILTSKKTIELAHKYDFIYATVGIHPHDAEREKDKIEEIEKLALEDKVVAIGEIGLDYYYGDPPKEFQIEAFVKQIRLAKKLKLPIVIHDRVAHEDILKILKKEWTQDLKGVFHSYSGDLEMIKEVIGMNFYISLSGTVTFKNAKKVREVTKEVPLEWLLIETDSPYLTPEPYRGKRNKPTYVKFVAQKIAEIKGISFEEVCETTSQNAIKLFNLPSCF</sequence>
<protein>
    <submittedName>
        <fullName evidence="4">Hydrolase TatD</fullName>
    </submittedName>
    <submittedName>
        <fullName evidence="5">TatD family hydrolase</fullName>
    </submittedName>
</protein>
<dbReference type="Proteomes" id="UP000264445">
    <property type="component" value="Unassembled WGS sequence"/>
</dbReference>